<keyword evidence="4" id="KW-0732">Signal</keyword>
<keyword evidence="11" id="KW-1185">Reference proteome</keyword>
<sequence length="372" mass="42476">MRKAVIMILALIALSGCWDQRLVKDINLIYSQALDQTDDQLIETTIVTIGGSQDESGSRLGSSQEPAIISAVGNTPRDSRMNLDRKVSGELFASKNRVTLLSEELAQQNIYPLLDVHFRSPISTTNARIAVVKDVAKKALDVRTAETPLISDYLGDLLNGLEEAEVIPKASMEKVLSAIFDDGTDFVLPYLHAVDHKNITLDGVALFNKDHMSGIINADQTLRLMLMDSDKFKPSRFNFRVRDNEEQRINNYVTTDVEEKNRILTVKKENGSFKAKFHLDLAFNVVEYPKDTLYIEENVIELNKRIQERLQMECEEVIRLLQEANCDYYGIGKRVRAHHYEDWKELDWKQEYPNMPIEVEIKTEVLYHGIVN</sequence>
<feature type="domain" description="Spore germination protein N-terminal" evidence="9">
    <location>
        <begin position="19"/>
        <end position="192"/>
    </location>
</feature>
<evidence type="ECO:0000259" key="8">
    <source>
        <dbReference type="Pfam" id="PF05504"/>
    </source>
</evidence>
<dbReference type="EMBL" id="JAFBCV010000001">
    <property type="protein sequence ID" value="MBM7837078.1"/>
    <property type="molecule type" value="Genomic_DNA"/>
</dbReference>
<evidence type="ECO:0000259" key="9">
    <source>
        <dbReference type="Pfam" id="PF25198"/>
    </source>
</evidence>
<comment type="caution">
    <text evidence="10">The sequence shown here is derived from an EMBL/GenBank/DDBJ whole genome shotgun (WGS) entry which is preliminary data.</text>
</comment>
<dbReference type="PANTHER" id="PTHR35789:SF1">
    <property type="entry name" value="SPORE GERMINATION PROTEIN B3"/>
    <property type="match status" value="1"/>
</dbReference>
<dbReference type="PROSITE" id="PS51257">
    <property type="entry name" value="PROKAR_LIPOPROTEIN"/>
    <property type="match status" value="1"/>
</dbReference>
<proteinExistence type="inferred from homology"/>
<evidence type="ECO:0000256" key="2">
    <source>
        <dbReference type="ARBA" id="ARBA00007886"/>
    </source>
</evidence>
<gene>
    <name evidence="10" type="ORF">JOC54_000309</name>
</gene>
<dbReference type="InterPro" id="IPR046953">
    <property type="entry name" value="Spore_GerAC-like_C"/>
</dbReference>
<organism evidence="10 11">
    <name type="scientific">Shouchella xiaoxiensis</name>
    <dbReference type="NCBI Taxonomy" id="766895"/>
    <lineage>
        <taxon>Bacteria</taxon>
        <taxon>Bacillati</taxon>
        <taxon>Bacillota</taxon>
        <taxon>Bacilli</taxon>
        <taxon>Bacillales</taxon>
        <taxon>Bacillaceae</taxon>
        <taxon>Shouchella</taxon>
    </lineage>
</organism>
<evidence type="ECO:0000313" key="11">
    <source>
        <dbReference type="Proteomes" id="UP001179280"/>
    </source>
</evidence>
<keyword evidence="6" id="KW-0564">Palmitate</keyword>
<dbReference type="Gene3D" id="3.30.300.210">
    <property type="entry name" value="Nutrient germinant receptor protein C, domain 3"/>
    <property type="match status" value="1"/>
</dbReference>
<feature type="domain" description="Spore germination GerAC-like C-terminal" evidence="8">
    <location>
        <begin position="202"/>
        <end position="368"/>
    </location>
</feature>
<reference evidence="10" key="1">
    <citation type="submission" date="2021-01" db="EMBL/GenBank/DDBJ databases">
        <title>Genomic Encyclopedia of Type Strains, Phase IV (KMG-IV): sequencing the most valuable type-strain genomes for metagenomic binning, comparative biology and taxonomic classification.</title>
        <authorList>
            <person name="Goeker M."/>
        </authorList>
    </citation>
    <scope>NUCLEOTIDE SEQUENCE</scope>
    <source>
        <strain evidence="10">DSM 21943</strain>
    </source>
</reference>
<evidence type="ECO:0000256" key="3">
    <source>
        <dbReference type="ARBA" id="ARBA00022544"/>
    </source>
</evidence>
<dbReference type="Pfam" id="PF05504">
    <property type="entry name" value="Spore_GerAC"/>
    <property type="match status" value="1"/>
</dbReference>
<evidence type="ECO:0000256" key="4">
    <source>
        <dbReference type="ARBA" id="ARBA00022729"/>
    </source>
</evidence>
<name>A0ABS2SNH5_9BACI</name>
<dbReference type="Proteomes" id="UP001179280">
    <property type="component" value="Unassembled WGS sequence"/>
</dbReference>
<dbReference type="InterPro" id="IPR038501">
    <property type="entry name" value="Spore_GerAC_C_sf"/>
</dbReference>
<dbReference type="NCBIfam" id="TIGR02887">
    <property type="entry name" value="spore_ger_x_C"/>
    <property type="match status" value="1"/>
</dbReference>
<comment type="subcellular location">
    <subcellularLocation>
        <location evidence="1">Membrane</location>
        <topology evidence="1">Lipid-anchor</topology>
    </subcellularLocation>
</comment>
<protein>
    <submittedName>
        <fullName evidence="10">Ger(X)C family germination protein</fullName>
    </submittedName>
</protein>
<keyword evidence="5" id="KW-0472">Membrane</keyword>
<evidence type="ECO:0000256" key="7">
    <source>
        <dbReference type="ARBA" id="ARBA00023288"/>
    </source>
</evidence>
<evidence type="ECO:0000256" key="6">
    <source>
        <dbReference type="ARBA" id="ARBA00023139"/>
    </source>
</evidence>
<keyword evidence="7" id="KW-0449">Lipoprotein</keyword>
<dbReference type="PANTHER" id="PTHR35789">
    <property type="entry name" value="SPORE GERMINATION PROTEIN B3"/>
    <property type="match status" value="1"/>
</dbReference>
<dbReference type="RefSeq" id="WP_204463864.1">
    <property type="nucleotide sequence ID" value="NZ_JAFBCV010000001.1"/>
</dbReference>
<dbReference type="Pfam" id="PF25198">
    <property type="entry name" value="Spore_GerAC_N"/>
    <property type="match status" value="1"/>
</dbReference>
<keyword evidence="3" id="KW-0309">Germination</keyword>
<evidence type="ECO:0000256" key="1">
    <source>
        <dbReference type="ARBA" id="ARBA00004635"/>
    </source>
</evidence>
<accession>A0ABS2SNH5</accession>
<evidence type="ECO:0000256" key="5">
    <source>
        <dbReference type="ARBA" id="ARBA00023136"/>
    </source>
</evidence>
<evidence type="ECO:0000313" key="10">
    <source>
        <dbReference type="EMBL" id="MBM7837078.1"/>
    </source>
</evidence>
<comment type="similarity">
    <text evidence="2">Belongs to the GerABKC lipoprotein family.</text>
</comment>
<dbReference type="InterPro" id="IPR057336">
    <property type="entry name" value="GerAC_N"/>
</dbReference>
<dbReference type="InterPro" id="IPR008844">
    <property type="entry name" value="Spore_GerAC-like"/>
</dbReference>